<keyword evidence="7" id="KW-0170">Cobalt</keyword>
<evidence type="ECO:0000256" key="5">
    <source>
        <dbReference type="ARBA" id="ARBA00022801"/>
    </source>
</evidence>
<proteinExistence type="inferred from homology"/>
<keyword evidence="4" id="KW-0479">Metal-binding</keyword>
<keyword evidence="10" id="KW-1185">Reference proteome</keyword>
<evidence type="ECO:0000256" key="6">
    <source>
        <dbReference type="ARBA" id="ARBA00022833"/>
    </source>
</evidence>
<dbReference type="GO" id="GO:0046872">
    <property type="term" value="F:metal ion binding"/>
    <property type="evidence" value="ECO:0007669"/>
    <property type="project" value="UniProtKB-KW"/>
</dbReference>
<dbReference type="Gene3D" id="3.40.630.10">
    <property type="entry name" value="Zn peptidases"/>
    <property type="match status" value="1"/>
</dbReference>
<dbReference type="SUPFAM" id="SSF55031">
    <property type="entry name" value="Bacterial exopeptidase dimerisation domain"/>
    <property type="match status" value="1"/>
</dbReference>
<keyword evidence="6" id="KW-0862">Zinc</keyword>
<evidence type="ECO:0000313" key="10">
    <source>
        <dbReference type="Proteomes" id="UP001222325"/>
    </source>
</evidence>
<feature type="domain" description="Peptidase M20 dimerisation" evidence="8">
    <location>
        <begin position="230"/>
        <end position="338"/>
    </location>
</feature>
<organism evidence="9 10">
    <name type="scientific">Mycena belliarum</name>
    <dbReference type="NCBI Taxonomy" id="1033014"/>
    <lineage>
        <taxon>Eukaryota</taxon>
        <taxon>Fungi</taxon>
        <taxon>Dikarya</taxon>
        <taxon>Basidiomycota</taxon>
        <taxon>Agaricomycotina</taxon>
        <taxon>Agaricomycetes</taxon>
        <taxon>Agaricomycetidae</taxon>
        <taxon>Agaricales</taxon>
        <taxon>Marasmiineae</taxon>
        <taxon>Mycenaceae</taxon>
        <taxon>Mycena</taxon>
    </lineage>
</organism>
<protein>
    <submittedName>
        <fullName evidence="9">Succinyl-diaminopimelate desuccinylase</fullName>
    </submittedName>
</protein>
<evidence type="ECO:0000256" key="3">
    <source>
        <dbReference type="ARBA" id="ARBA00006247"/>
    </source>
</evidence>
<dbReference type="NCBIfam" id="TIGR01910">
    <property type="entry name" value="DapE-ArgE"/>
    <property type="match status" value="1"/>
</dbReference>
<dbReference type="InterPro" id="IPR011650">
    <property type="entry name" value="Peptidase_M20_dimer"/>
</dbReference>
<dbReference type="InterPro" id="IPR002933">
    <property type="entry name" value="Peptidase_M20"/>
</dbReference>
<reference evidence="9" key="1">
    <citation type="submission" date="2023-03" db="EMBL/GenBank/DDBJ databases">
        <title>Massive genome expansion in bonnet fungi (Mycena s.s.) driven by repeated elements and novel gene families across ecological guilds.</title>
        <authorList>
            <consortium name="Lawrence Berkeley National Laboratory"/>
            <person name="Harder C.B."/>
            <person name="Miyauchi S."/>
            <person name="Viragh M."/>
            <person name="Kuo A."/>
            <person name="Thoen E."/>
            <person name="Andreopoulos B."/>
            <person name="Lu D."/>
            <person name="Skrede I."/>
            <person name="Drula E."/>
            <person name="Henrissat B."/>
            <person name="Morin E."/>
            <person name="Kohler A."/>
            <person name="Barry K."/>
            <person name="LaButti K."/>
            <person name="Morin E."/>
            <person name="Salamov A."/>
            <person name="Lipzen A."/>
            <person name="Mereny Z."/>
            <person name="Hegedus B."/>
            <person name="Baldrian P."/>
            <person name="Stursova M."/>
            <person name="Weitz H."/>
            <person name="Taylor A."/>
            <person name="Grigoriev I.V."/>
            <person name="Nagy L.G."/>
            <person name="Martin F."/>
            <person name="Kauserud H."/>
        </authorList>
    </citation>
    <scope>NUCLEOTIDE SEQUENCE</scope>
    <source>
        <strain evidence="9">CBHHK173m</strain>
    </source>
</reference>
<dbReference type="Proteomes" id="UP001222325">
    <property type="component" value="Unassembled WGS sequence"/>
</dbReference>
<sequence length="447" mass="47213">MSDAPETLSAAQLAAIHRASEDVLAEATQFLAQLIQIDTTNPPGVNYRAIAVLIRDRLQALGYEDAALLEVAEQDLEVLAPHDPERHERVNVMGRLKSRSHSPSLVTVGGTTREKTIHFNGHTDVVPAGDLATWTHPPFGAEVHDGVMYGRGASDMKGGLAAAIYAVEAVRRAGLVLKGTVEQSGVVDEESTGVRNAGAGWLVEQGYVSPATCDAVVITEPLNVENVCLGHRGAIWGTITFAGRAAHGATPQRGVNALVHAATFVLRANEQIGAKLAAARDARVVPEEAQAASLTFTVLHAGRNTNSVPDRATLRFDRRLGPSETPAAARAQLHAVLAGLRAAAPDVAYTYAEDYATAPVWVAPALEVCRVRRAAVARVVGAPAGVVCSPGSDDQRFFVRGGLAQTIVYGPGNIRNVHNKDEALDLEDLRKAIEVMALGVCGFLGVD</sequence>
<comment type="cofactor">
    <cofactor evidence="1">
        <name>Co(2+)</name>
        <dbReference type="ChEBI" id="CHEBI:48828"/>
    </cofactor>
</comment>
<dbReference type="EMBL" id="JARJCN010000001">
    <property type="protein sequence ID" value="KAJ7104482.1"/>
    <property type="molecule type" value="Genomic_DNA"/>
</dbReference>
<dbReference type="Pfam" id="PF01546">
    <property type="entry name" value="Peptidase_M20"/>
    <property type="match status" value="1"/>
</dbReference>
<dbReference type="SUPFAM" id="SSF53187">
    <property type="entry name" value="Zn-dependent exopeptidases"/>
    <property type="match status" value="1"/>
</dbReference>
<dbReference type="Pfam" id="PF07687">
    <property type="entry name" value="M20_dimer"/>
    <property type="match status" value="1"/>
</dbReference>
<evidence type="ECO:0000259" key="8">
    <source>
        <dbReference type="Pfam" id="PF07687"/>
    </source>
</evidence>
<dbReference type="GO" id="GO:0016787">
    <property type="term" value="F:hydrolase activity"/>
    <property type="evidence" value="ECO:0007669"/>
    <property type="project" value="UniProtKB-KW"/>
</dbReference>
<comment type="cofactor">
    <cofactor evidence="2">
        <name>Zn(2+)</name>
        <dbReference type="ChEBI" id="CHEBI:29105"/>
    </cofactor>
</comment>
<evidence type="ECO:0000256" key="7">
    <source>
        <dbReference type="ARBA" id="ARBA00023285"/>
    </source>
</evidence>
<evidence type="ECO:0000313" key="9">
    <source>
        <dbReference type="EMBL" id="KAJ7104482.1"/>
    </source>
</evidence>
<dbReference type="AlphaFoldDB" id="A0AAD6UJ19"/>
<dbReference type="InterPro" id="IPR036264">
    <property type="entry name" value="Bact_exopeptidase_dim_dom"/>
</dbReference>
<comment type="caution">
    <text evidence="9">The sequence shown here is derived from an EMBL/GenBank/DDBJ whole genome shotgun (WGS) entry which is preliminary data.</text>
</comment>
<dbReference type="InterPro" id="IPR010182">
    <property type="entry name" value="ArgE/DapE"/>
</dbReference>
<accession>A0AAD6UJ19</accession>
<dbReference type="PANTHER" id="PTHR43808:SF32">
    <property type="entry name" value="ARGE_DAPE-RELATED DEACYLASE"/>
    <property type="match status" value="1"/>
</dbReference>
<evidence type="ECO:0000256" key="2">
    <source>
        <dbReference type="ARBA" id="ARBA00001947"/>
    </source>
</evidence>
<name>A0AAD6UJ19_9AGAR</name>
<evidence type="ECO:0000256" key="4">
    <source>
        <dbReference type="ARBA" id="ARBA00022723"/>
    </source>
</evidence>
<gene>
    <name evidence="9" type="ORF">B0H15DRAFT_810261</name>
</gene>
<keyword evidence="5" id="KW-0378">Hydrolase</keyword>
<comment type="similarity">
    <text evidence="3">Belongs to the peptidase M20A family.</text>
</comment>
<evidence type="ECO:0000256" key="1">
    <source>
        <dbReference type="ARBA" id="ARBA00001941"/>
    </source>
</evidence>
<dbReference type="Gene3D" id="3.30.70.360">
    <property type="match status" value="1"/>
</dbReference>
<dbReference type="PANTHER" id="PTHR43808">
    <property type="entry name" value="ACETYLORNITHINE DEACETYLASE"/>
    <property type="match status" value="1"/>
</dbReference>
<dbReference type="InterPro" id="IPR050072">
    <property type="entry name" value="Peptidase_M20A"/>
</dbReference>